<dbReference type="PANTHER" id="PTHR47245">
    <property type="entry name" value="PEPTIDYLPROLYL ISOMERASE"/>
    <property type="match status" value="1"/>
</dbReference>
<gene>
    <name evidence="9" type="ordered locus">Msip34_1837</name>
</gene>
<keyword evidence="10" id="KW-1185">Reference proteome</keyword>
<dbReference type="EMBL" id="CP001674">
    <property type="protein sequence ID" value="ACT51080.1"/>
    <property type="molecule type" value="Genomic_DNA"/>
</dbReference>
<proteinExistence type="inferred from homology"/>
<dbReference type="STRING" id="582744.Msip34_1837"/>
<dbReference type="KEGG" id="mei:Msip34_1837"/>
<dbReference type="HOGENOM" id="CLU_065133_0_0_4"/>
<keyword evidence="5" id="KW-0697">Rotamase</keyword>
<dbReference type="InterPro" id="IPR050245">
    <property type="entry name" value="PrsA_foldase"/>
</dbReference>
<dbReference type="AlphaFoldDB" id="C6X6T7"/>
<dbReference type="OrthoDB" id="5564407at2"/>
<dbReference type="Proteomes" id="UP000002743">
    <property type="component" value="Chromosome"/>
</dbReference>
<dbReference type="RefSeq" id="WP_015830463.1">
    <property type="nucleotide sequence ID" value="NC_012969.1"/>
</dbReference>
<evidence type="ECO:0000313" key="9">
    <source>
        <dbReference type="EMBL" id="ACT51080.1"/>
    </source>
</evidence>
<comment type="catalytic activity">
    <reaction evidence="1">
        <text>[protein]-peptidylproline (omega=180) = [protein]-peptidylproline (omega=0)</text>
        <dbReference type="Rhea" id="RHEA:16237"/>
        <dbReference type="Rhea" id="RHEA-COMP:10747"/>
        <dbReference type="Rhea" id="RHEA-COMP:10748"/>
        <dbReference type="ChEBI" id="CHEBI:83833"/>
        <dbReference type="ChEBI" id="CHEBI:83834"/>
        <dbReference type="EC" id="5.2.1.8"/>
    </reaction>
</comment>
<evidence type="ECO:0000256" key="5">
    <source>
        <dbReference type="ARBA" id="ARBA00023110"/>
    </source>
</evidence>
<feature type="domain" description="PpiC" evidence="8">
    <location>
        <begin position="121"/>
        <end position="239"/>
    </location>
</feature>
<name>C6X6T7_METGS</name>
<reference evidence="9 10" key="2">
    <citation type="journal article" date="2011" name="J. Bacteriol.">
        <title>Genomes of three methylotrophs from a single niche uncover genetic and metabolic divergence of Methylophilaceae.</title>
        <authorList>
            <person name="Lapidus A."/>
            <person name="Clum A."/>
            <person name="Labutti K."/>
            <person name="Kaluzhnaya M.G."/>
            <person name="Lim S."/>
            <person name="Beck D.A."/>
            <person name="Glavina Del Rio T."/>
            <person name="Nolan M."/>
            <person name="Mavromatis K."/>
            <person name="Huntemann M."/>
            <person name="Lucas S."/>
            <person name="Lidstrom M.E."/>
            <person name="Ivanova N."/>
            <person name="Chistoserdova L."/>
        </authorList>
    </citation>
    <scope>NUCLEOTIDE SEQUENCE [LARGE SCALE GENOMIC DNA]</scope>
    <source>
        <strain evidence="9 10">SIP3-4</strain>
    </source>
</reference>
<keyword evidence="6 9" id="KW-0413">Isomerase</keyword>
<evidence type="ECO:0000313" key="10">
    <source>
        <dbReference type="Proteomes" id="UP000002743"/>
    </source>
</evidence>
<dbReference type="InterPro" id="IPR014274">
    <property type="entry name" value="PPIase_EpsD"/>
</dbReference>
<dbReference type="Gene3D" id="1.10.8.1040">
    <property type="match status" value="1"/>
</dbReference>
<reference evidence="10" key="1">
    <citation type="submission" date="2009-07" db="EMBL/GenBank/DDBJ databases">
        <title>Complete sequence of chromosome of Methylovorus sp. SIP3-4.</title>
        <authorList>
            <person name="Lucas S."/>
            <person name="Copeland A."/>
            <person name="Lapidus A."/>
            <person name="Glavina del Rio T."/>
            <person name="Tice H."/>
            <person name="Bruce D."/>
            <person name="Goodwin L."/>
            <person name="Pitluck S."/>
            <person name="Clum A."/>
            <person name="Larimer F."/>
            <person name="Land M."/>
            <person name="Hauser L."/>
            <person name="Kyrpides N."/>
            <person name="Mikhailova N."/>
            <person name="Kayluzhnaya M."/>
            <person name="Chistoserdova L."/>
        </authorList>
    </citation>
    <scope>NUCLEOTIDE SEQUENCE [LARGE SCALE GENOMIC DNA]</scope>
    <source>
        <strain evidence="10">SIP3-4</strain>
    </source>
</reference>
<dbReference type="InterPro" id="IPR027304">
    <property type="entry name" value="Trigger_fact/SurA_dom_sf"/>
</dbReference>
<organism evidence="9 10">
    <name type="scientific">Methylovorus glucosotrophus (strain SIP3-4)</name>
    <dbReference type="NCBI Taxonomy" id="582744"/>
    <lineage>
        <taxon>Bacteria</taxon>
        <taxon>Pseudomonadati</taxon>
        <taxon>Pseudomonadota</taxon>
        <taxon>Betaproteobacteria</taxon>
        <taxon>Nitrosomonadales</taxon>
        <taxon>Methylophilaceae</taxon>
        <taxon>Methylovorus</taxon>
    </lineage>
</organism>
<comment type="similarity">
    <text evidence="2">Belongs to the PpiC/parvulin rotamase family.</text>
</comment>
<feature type="region of interest" description="Disordered" evidence="7">
    <location>
        <begin position="276"/>
        <end position="305"/>
    </location>
</feature>
<sequence precursor="true">MNISKGLALGLLSVTLFGCGKSDNKPESGQVAAKVDGKEISLLQLNQVIKNVPNVSEDNVDAIRKQILDRLIDQQLILNKAYDEKFERTPEVVSAIETAKRDAITRAYVSKLVATKVKPGNQEVKTYFETHPELFTQRRVYNLQDIAIAPGANLPGDLAAQVEKSKGMQDVAEWLKAGGVKFGASSYSKPAEQIATDALAVLKNLKGGEIVPLTMDGNVHVVKLIGAVPAPMDFNQAKPLILSYLTNTQGQQLIKQELARMKENAKIEYVGKFADGATSQKTEKPTDKPAEKNSSHIEKGIVGLD</sequence>
<keyword evidence="4" id="KW-0732">Signal</keyword>
<dbReference type="Pfam" id="PF13145">
    <property type="entry name" value="Rotamase_2"/>
    <property type="match status" value="1"/>
</dbReference>
<dbReference type="PROSITE" id="PS51257">
    <property type="entry name" value="PROKAR_LIPOPROTEIN"/>
    <property type="match status" value="1"/>
</dbReference>
<feature type="compositionally biased region" description="Basic and acidic residues" evidence="7">
    <location>
        <begin position="281"/>
        <end position="299"/>
    </location>
</feature>
<dbReference type="InterPro" id="IPR000297">
    <property type="entry name" value="PPIase_PpiC"/>
</dbReference>
<dbReference type="PANTHER" id="PTHR47245:SF1">
    <property type="entry name" value="FOLDASE PROTEIN PRSA"/>
    <property type="match status" value="1"/>
</dbReference>
<dbReference type="EC" id="5.2.1.8" evidence="3"/>
<evidence type="ECO:0000256" key="6">
    <source>
        <dbReference type="ARBA" id="ARBA00023235"/>
    </source>
</evidence>
<evidence type="ECO:0000256" key="4">
    <source>
        <dbReference type="ARBA" id="ARBA00022729"/>
    </source>
</evidence>
<accession>C6X6T7</accession>
<evidence type="ECO:0000256" key="1">
    <source>
        <dbReference type="ARBA" id="ARBA00000971"/>
    </source>
</evidence>
<dbReference type="NCBIfam" id="TIGR02925">
    <property type="entry name" value="cis_trans_EpsD"/>
    <property type="match status" value="1"/>
</dbReference>
<dbReference type="SUPFAM" id="SSF109998">
    <property type="entry name" value="Triger factor/SurA peptide-binding domain-like"/>
    <property type="match status" value="1"/>
</dbReference>
<protein>
    <recommendedName>
        <fullName evidence="3">peptidylprolyl isomerase</fullName>
        <ecNumber evidence="3">5.2.1.8</ecNumber>
    </recommendedName>
</protein>
<dbReference type="Pfam" id="PF13624">
    <property type="entry name" value="SurA_N_3"/>
    <property type="match status" value="1"/>
</dbReference>
<evidence type="ECO:0000256" key="7">
    <source>
        <dbReference type="SAM" id="MobiDB-lite"/>
    </source>
</evidence>
<dbReference type="eggNOG" id="COG0760">
    <property type="taxonomic scope" value="Bacteria"/>
</dbReference>
<evidence type="ECO:0000256" key="3">
    <source>
        <dbReference type="ARBA" id="ARBA00013194"/>
    </source>
</evidence>
<dbReference type="GO" id="GO:0003755">
    <property type="term" value="F:peptidyl-prolyl cis-trans isomerase activity"/>
    <property type="evidence" value="ECO:0007669"/>
    <property type="project" value="UniProtKB-KW"/>
</dbReference>
<evidence type="ECO:0000256" key="2">
    <source>
        <dbReference type="ARBA" id="ARBA00007656"/>
    </source>
</evidence>
<evidence type="ECO:0000259" key="8">
    <source>
        <dbReference type="Pfam" id="PF13145"/>
    </source>
</evidence>